<name>K5W7T5_PHACS</name>
<dbReference type="Proteomes" id="UP000008370">
    <property type="component" value="Unassembled WGS sequence"/>
</dbReference>
<dbReference type="KEGG" id="pco:PHACADRAFT_208564"/>
<feature type="signal peptide" evidence="3">
    <location>
        <begin position="1"/>
        <end position="20"/>
    </location>
</feature>
<evidence type="ECO:0008006" key="6">
    <source>
        <dbReference type="Google" id="ProtNLM"/>
    </source>
</evidence>
<evidence type="ECO:0000256" key="2">
    <source>
        <dbReference type="SAM" id="Phobius"/>
    </source>
</evidence>
<gene>
    <name evidence="4" type="ORF">PHACADRAFT_208564</name>
</gene>
<dbReference type="GeneID" id="18912767"/>
<keyword evidence="2" id="KW-1133">Transmembrane helix</keyword>
<dbReference type="OrthoDB" id="2527908at2759"/>
<dbReference type="HOGENOM" id="CLU_033917_1_0_1"/>
<evidence type="ECO:0000256" key="1">
    <source>
        <dbReference type="SAM" id="MobiDB-lite"/>
    </source>
</evidence>
<feature type="region of interest" description="Disordered" evidence="1">
    <location>
        <begin position="372"/>
        <end position="402"/>
    </location>
</feature>
<proteinExistence type="predicted"/>
<evidence type="ECO:0000256" key="3">
    <source>
        <dbReference type="SAM" id="SignalP"/>
    </source>
</evidence>
<keyword evidence="2" id="KW-0812">Transmembrane</keyword>
<protein>
    <recommendedName>
        <fullName evidence="6">Mid2 domain-containing protein</fullName>
    </recommendedName>
</protein>
<dbReference type="InParanoid" id="K5W7T5"/>
<dbReference type="RefSeq" id="XP_007395381.1">
    <property type="nucleotide sequence ID" value="XM_007395319.1"/>
</dbReference>
<dbReference type="AlphaFoldDB" id="K5W7T5"/>
<dbReference type="EMBL" id="JH930472">
    <property type="protein sequence ID" value="EKM55034.1"/>
    <property type="molecule type" value="Genomic_DNA"/>
</dbReference>
<accession>K5W7T5</accession>
<feature type="transmembrane region" description="Helical" evidence="2">
    <location>
        <begin position="300"/>
        <end position="323"/>
    </location>
</feature>
<reference evidence="4 5" key="1">
    <citation type="journal article" date="2012" name="BMC Genomics">
        <title>Comparative genomics of the white-rot fungi, Phanerochaete carnosa and P. chrysosporium, to elucidate the genetic basis of the distinct wood types they colonize.</title>
        <authorList>
            <person name="Suzuki H."/>
            <person name="MacDonald J."/>
            <person name="Syed K."/>
            <person name="Salamov A."/>
            <person name="Hori C."/>
            <person name="Aerts A."/>
            <person name="Henrissat B."/>
            <person name="Wiebenga A."/>
            <person name="vanKuyk P.A."/>
            <person name="Barry K."/>
            <person name="Lindquist E."/>
            <person name="LaButti K."/>
            <person name="Lapidus A."/>
            <person name="Lucas S."/>
            <person name="Coutinho P."/>
            <person name="Gong Y."/>
            <person name="Samejima M."/>
            <person name="Mahadevan R."/>
            <person name="Abou-Zaid M."/>
            <person name="de Vries R.P."/>
            <person name="Igarashi K."/>
            <person name="Yadav J.S."/>
            <person name="Grigoriev I.V."/>
            <person name="Master E.R."/>
        </authorList>
    </citation>
    <scope>NUCLEOTIDE SEQUENCE [LARGE SCALE GENOMIC DNA]</scope>
    <source>
        <strain evidence="4 5">HHB-10118-sp</strain>
    </source>
</reference>
<organism evidence="4 5">
    <name type="scientific">Phanerochaete carnosa (strain HHB-10118-sp)</name>
    <name type="common">White-rot fungus</name>
    <name type="synonym">Peniophora carnosa</name>
    <dbReference type="NCBI Taxonomy" id="650164"/>
    <lineage>
        <taxon>Eukaryota</taxon>
        <taxon>Fungi</taxon>
        <taxon>Dikarya</taxon>
        <taxon>Basidiomycota</taxon>
        <taxon>Agaricomycotina</taxon>
        <taxon>Agaricomycetes</taxon>
        <taxon>Polyporales</taxon>
        <taxon>Phanerochaetaceae</taxon>
        <taxon>Phanerochaete</taxon>
    </lineage>
</organism>
<keyword evidence="5" id="KW-1185">Reference proteome</keyword>
<keyword evidence="2" id="KW-0472">Membrane</keyword>
<feature type="region of interest" description="Disordered" evidence="1">
    <location>
        <begin position="496"/>
        <end position="519"/>
    </location>
</feature>
<feature type="chain" id="PRO_5003889146" description="Mid2 domain-containing protein" evidence="3">
    <location>
        <begin position="21"/>
        <end position="519"/>
    </location>
</feature>
<sequence>MLLGRTTVWYMLPFVTAVFAQLPNTFQWSFGGLFAPQPLEECQTLQIVISPFDSSDSPASAGIPPFYMLAFEPGGVPTTSALGSDLTRLLWQVDHVRGSQIMLAVIDSAGNTGGVSKILFDVTAGSDTSCLSAPSPSSAVLQANVSDSLFACQPWGLAVTGGKQPYTVVLSQLDSAAIIVATMEDGDDVFTYINRGDPGWQMMASVYDATGQWGTSTGVVQSTSSDATCPGLESLQFASRAGASDGVFAPTINFFPPGNSPSSLASVTARANDSTHISATPYPSAMATESTVGIRPGAQLVIGLSLGIGIPLIAALLAALWFYTRRREKSPRSPLDILASPIDINRLSMRDAIVATPFDLRLYLLGYSRTPSVPTDTEADSSAAPYAGGRGPETSQRRHSRSFSSYEFIEPVLQEITAPSRTSTSTDFAAGHNRWSTVLVDIPTPTRSPPPVTTVTHEQRRRVAQVYLRPSSRGSISQLMHDPELQDVILRTASPESIASHSGGGEWIETDDSHPPVSR</sequence>
<evidence type="ECO:0000313" key="4">
    <source>
        <dbReference type="EMBL" id="EKM55034.1"/>
    </source>
</evidence>
<keyword evidence="3" id="KW-0732">Signal</keyword>
<evidence type="ECO:0000313" key="5">
    <source>
        <dbReference type="Proteomes" id="UP000008370"/>
    </source>
</evidence>